<evidence type="ECO:0000256" key="23">
    <source>
        <dbReference type="ARBA" id="ARBA00034078"/>
    </source>
</evidence>
<dbReference type="FunFam" id="3.30.70.20:FF:000002">
    <property type="entry name" value="NADH-ubiquinone oxidoreductase 75 kDa subunit"/>
    <property type="match status" value="1"/>
</dbReference>
<dbReference type="NCBIfam" id="TIGR01973">
    <property type="entry name" value="NuoG"/>
    <property type="match status" value="1"/>
</dbReference>
<accession>A0A9D3T367</accession>
<dbReference type="SUPFAM" id="SSF54292">
    <property type="entry name" value="2Fe-2S ferredoxin-like"/>
    <property type="match status" value="1"/>
</dbReference>
<keyword evidence="14" id="KW-0249">Electron transport</keyword>
<evidence type="ECO:0000256" key="6">
    <source>
        <dbReference type="ARBA" id="ARBA00022448"/>
    </source>
</evidence>
<dbReference type="GO" id="GO:0051539">
    <property type="term" value="F:4 iron, 4 sulfur cluster binding"/>
    <property type="evidence" value="ECO:0007669"/>
    <property type="project" value="UniProtKB-KW"/>
</dbReference>
<dbReference type="PROSITE" id="PS51839">
    <property type="entry name" value="4FE4S_HC3"/>
    <property type="match status" value="1"/>
</dbReference>
<keyword evidence="15" id="KW-0007">Acetylation</keyword>
<comment type="catalytic activity">
    <reaction evidence="25">
        <text>a ubiquinone + NADH + 5 H(+)(in) = a ubiquinol + NAD(+) + 4 H(+)(out)</text>
        <dbReference type="Rhea" id="RHEA:29091"/>
        <dbReference type="Rhea" id="RHEA-COMP:9565"/>
        <dbReference type="Rhea" id="RHEA-COMP:9566"/>
        <dbReference type="ChEBI" id="CHEBI:15378"/>
        <dbReference type="ChEBI" id="CHEBI:16389"/>
        <dbReference type="ChEBI" id="CHEBI:17976"/>
        <dbReference type="ChEBI" id="CHEBI:57540"/>
        <dbReference type="ChEBI" id="CHEBI:57945"/>
        <dbReference type="EC" id="7.1.1.2"/>
    </reaction>
</comment>
<evidence type="ECO:0000256" key="26">
    <source>
        <dbReference type="RuleBase" id="RU004523"/>
    </source>
</evidence>
<evidence type="ECO:0000256" key="12">
    <source>
        <dbReference type="ARBA" id="ARBA00022946"/>
    </source>
</evidence>
<dbReference type="InterPro" id="IPR036010">
    <property type="entry name" value="2Fe-2S_ferredoxin-like_sf"/>
</dbReference>
<dbReference type="Gene3D" id="3.30.70.20">
    <property type="match status" value="1"/>
</dbReference>
<evidence type="ECO:0000256" key="7">
    <source>
        <dbReference type="ARBA" id="ARBA00022485"/>
    </source>
</evidence>
<comment type="similarity">
    <text evidence="3 26">Belongs to the complex I 75 kDa subunit family.</text>
</comment>
<dbReference type="InterPro" id="IPR015405">
    <property type="entry name" value="NDUFS1-like_C"/>
</dbReference>
<dbReference type="GO" id="GO:0045271">
    <property type="term" value="C:respiratory chain complex I"/>
    <property type="evidence" value="ECO:0007669"/>
    <property type="project" value="UniProtKB-ARBA"/>
</dbReference>
<evidence type="ECO:0000256" key="25">
    <source>
        <dbReference type="ARBA" id="ARBA00049551"/>
    </source>
</evidence>
<dbReference type="InterPro" id="IPR006963">
    <property type="entry name" value="Mopterin_OxRdtase_4Fe-4S_dom"/>
</dbReference>
<dbReference type="InterPro" id="IPR054351">
    <property type="entry name" value="NADH_UbQ_OxRdtase_ferredoxin"/>
</dbReference>
<dbReference type="Pfam" id="PF13510">
    <property type="entry name" value="Fer2_4"/>
    <property type="match status" value="1"/>
</dbReference>
<dbReference type="InterPro" id="IPR019574">
    <property type="entry name" value="NADH_UbQ_OxRdtase_Gsu_4Fe4S-bd"/>
</dbReference>
<keyword evidence="13" id="KW-1278">Translocase</keyword>
<dbReference type="GO" id="GO:0016651">
    <property type="term" value="F:oxidoreductase activity, acting on NAD(P)H"/>
    <property type="evidence" value="ECO:0007669"/>
    <property type="project" value="InterPro"/>
</dbReference>
<evidence type="ECO:0000259" key="28">
    <source>
        <dbReference type="PROSITE" id="PS51669"/>
    </source>
</evidence>
<dbReference type="AlphaFoldDB" id="A0A9D3T367"/>
<evidence type="ECO:0000256" key="13">
    <source>
        <dbReference type="ARBA" id="ARBA00022967"/>
    </source>
</evidence>
<dbReference type="Pfam" id="PF22117">
    <property type="entry name" value="Fer4_Nqo3"/>
    <property type="match status" value="1"/>
</dbReference>
<evidence type="ECO:0000256" key="21">
    <source>
        <dbReference type="ARBA" id="ARBA00023128"/>
    </source>
</evidence>
<dbReference type="InterPro" id="IPR000283">
    <property type="entry name" value="NADH_UbQ_OxRdtase_75kDa_su_CS"/>
</dbReference>
<dbReference type="Gene3D" id="3.10.20.740">
    <property type="match status" value="1"/>
</dbReference>
<dbReference type="InterPro" id="IPR001041">
    <property type="entry name" value="2Fe-2S_ferredoxin-type"/>
</dbReference>
<proteinExistence type="inferred from homology"/>
<keyword evidence="17" id="KW-0408">Iron</keyword>
<feature type="domain" description="2Fe-2S ferredoxin-type" evidence="27">
    <location>
        <begin position="61"/>
        <end position="139"/>
    </location>
</feature>
<organism evidence="30 31">
    <name type="scientific">Megalops atlanticus</name>
    <name type="common">Tarpon</name>
    <name type="synonym">Clupea gigantea</name>
    <dbReference type="NCBI Taxonomy" id="7932"/>
    <lineage>
        <taxon>Eukaryota</taxon>
        <taxon>Metazoa</taxon>
        <taxon>Chordata</taxon>
        <taxon>Craniata</taxon>
        <taxon>Vertebrata</taxon>
        <taxon>Euteleostomi</taxon>
        <taxon>Actinopterygii</taxon>
        <taxon>Neopterygii</taxon>
        <taxon>Teleostei</taxon>
        <taxon>Elopiformes</taxon>
        <taxon>Megalopidae</taxon>
        <taxon>Megalops</taxon>
    </lineage>
</organism>
<evidence type="ECO:0000256" key="19">
    <source>
        <dbReference type="ARBA" id="ARBA00023027"/>
    </source>
</evidence>
<evidence type="ECO:0000256" key="3">
    <source>
        <dbReference type="ARBA" id="ARBA00005404"/>
    </source>
</evidence>
<evidence type="ECO:0000313" key="31">
    <source>
        <dbReference type="Proteomes" id="UP001046870"/>
    </source>
</evidence>
<dbReference type="GO" id="GO:0046872">
    <property type="term" value="F:metal ion binding"/>
    <property type="evidence" value="ECO:0007669"/>
    <property type="project" value="UniProtKB-KW"/>
</dbReference>
<dbReference type="PROSITE" id="PS51085">
    <property type="entry name" value="2FE2S_FER_2"/>
    <property type="match status" value="1"/>
</dbReference>
<keyword evidence="16" id="KW-0560">Oxidoreductase</keyword>
<keyword evidence="6" id="KW-0813">Transport</keyword>
<dbReference type="PROSITE" id="PS00642">
    <property type="entry name" value="COMPLEX1_75K_2"/>
    <property type="match status" value="1"/>
</dbReference>
<dbReference type="EC" id="7.1.1.2" evidence="4"/>
<dbReference type="SMART" id="SM00929">
    <property type="entry name" value="NADH-G_4Fe-4S_3"/>
    <property type="match status" value="1"/>
</dbReference>
<evidence type="ECO:0000259" key="27">
    <source>
        <dbReference type="PROSITE" id="PS51085"/>
    </source>
</evidence>
<evidence type="ECO:0000256" key="22">
    <source>
        <dbReference type="ARBA" id="ARBA00023136"/>
    </source>
</evidence>
<keyword evidence="31" id="KW-1185">Reference proteome</keyword>
<evidence type="ECO:0000259" key="29">
    <source>
        <dbReference type="PROSITE" id="PS51839"/>
    </source>
</evidence>
<evidence type="ECO:0000256" key="18">
    <source>
        <dbReference type="ARBA" id="ARBA00023014"/>
    </source>
</evidence>
<evidence type="ECO:0000256" key="10">
    <source>
        <dbReference type="ARBA" id="ARBA00022723"/>
    </source>
</evidence>
<dbReference type="EMBL" id="JAFDVH010000012">
    <property type="protein sequence ID" value="KAG7467388.1"/>
    <property type="molecule type" value="Genomic_DNA"/>
</dbReference>
<keyword evidence="19" id="KW-0520">NAD</keyword>
<evidence type="ECO:0000256" key="15">
    <source>
        <dbReference type="ARBA" id="ARBA00022990"/>
    </source>
</evidence>
<evidence type="ECO:0000256" key="14">
    <source>
        <dbReference type="ARBA" id="ARBA00022982"/>
    </source>
</evidence>
<keyword evidence="11" id="KW-0999">Mitochondrion inner membrane</keyword>
<dbReference type="Gene3D" id="3.40.50.740">
    <property type="match status" value="1"/>
</dbReference>
<dbReference type="InterPro" id="IPR010228">
    <property type="entry name" value="NADH_UbQ_OxRdtase_Gsu"/>
</dbReference>
<dbReference type="GO" id="GO:0008137">
    <property type="term" value="F:NADH dehydrogenase (ubiquinone) activity"/>
    <property type="evidence" value="ECO:0007669"/>
    <property type="project" value="UniProtKB-EC"/>
</dbReference>
<dbReference type="PANTHER" id="PTHR43105:SF13">
    <property type="entry name" value="NADH-UBIQUINONE OXIDOREDUCTASE 75 KDA SUBUNIT, MITOCHONDRIAL"/>
    <property type="match status" value="1"/>
</dbReference>
<dbReference type="GO" id="GO:0005743">
    <property type="term" value="C:mitochondrial inner membrane"/>
    <property type="evidence" value="ECO:0007669"/>
    <property type="project" value="UniProtKB-SubCell"/>
</dbReference>
<keyword evidence="7" id="KW-0004">4Fe-4S</keyword>
<evidence type="ECO:0000256" key="24">
    <source>
        <dbReference type="ARBA" id="ARBA00045300"/>
    </source>
</evidence>
<comment type="caution">
    <text evidence="30">The sequence shown here is derived from an EMBL/GenBank/DDBJ whole genome shotgun (WGS) entry which is preliminary data.</text>
</comment>
<evidence type="ECO:0000256" key="17">
    <source>
        <dbReference type="ARBA" id="ARBA00023004"/>
    </source>
</evidence>
<dbReference type="FunFam" id="3.10.20.740:FF:000001">
    <property type="entry name" value="NADH-quinone oxidoreductase subunit G"/>
    <property type="match status" value="1"/>
</dbReference>
<dbReference type="Pfam" id="PF00384">
    <property type="entry name" value="Molybdopterin"/>
    <property type="match status" value="1"/>
</dbReference>
<keyword evidence="22" id="KW-0472">Membrane</keyword>
<dbReference type="GO" id="GO:0051537">
    <property type="term" value="F:2 iron, 2 sulfur cluster binding"/>
    <property type="evidence" value="ECO:0007669"/>
    <property type="project" value="UniProtKB-KW"/>
</dbReference>
<keyword evidence="8" id="KW-0679">Respiratory chain</keyword>
<evidence type="ECO:0000256" key="1">
    <source>
        <dbReference type="ARBA" id="ARBA00001966"/>
    </source>
</evidence>
<evidence type="ECO:0000256" key="4">
    <source>
        <dbReference type="ARBA" id="ARBA00012944"/>
    </source>
</evidence>
<dbReference type="PROSITE" id="PS00641">
    <property type="entry name" value="COMPLEX1_75K_1"/>
    <property type="match status" value="1"/>
</dbReference>
<name>A0A9D3T367_MEGAT</name>
<dbReference type="PANTHER" id="PTHR43105">
    <property type="entry name" value="RESPIRATORY NITRATE REDUCTASE"/>
    <property type="match status" value="1"/>
</dbReference>
<comment type="cofactor">
    <cofactor evidence="1">
        <name>[4Fe-4S] cluster</name>
        <dbReference type="ChEBI" id="CHEBI:49883"/>
    </cofactor>
</comment>
<feature type="domain" description="4Fe-4S Mo/W bis-MGD-type" evidence="28">
    <location>
        <begin position="276"/>
        <end position="332"/>
    </location>
</feature>
<dbReference type="Pfam" id="PF09326">
    <property type="entry name" value="NADH_dhqG_C"/>
    <property type="match status" value="1"/>
</dbReference>
<keyword evidence="21" id="KW-0496">Mitochondrion</keyword>
<gene>
    <name evidence="30" type="ORF">MATL_G00153110</name>
</gene>
<dbReference type="Pfam" id="PF22151">
    <property type="entry name" value="Fer4_NDSU1"/>
    <property type="match status" value="1"/>
</dbReference>
<sequence length="758" mass="82242">MHRTASLSTYHLDGGHIATSVMQRLPVVSRTLAGVAQSKSCLPVTSNAVRTAATAAAAASNLVEVFVDGKPVMVEPGTTVLQACEKVGVQIPRFCYHERLSVAGNCRMCLVEIERAPKPVAACAMPVMKGWNILTNSEKTRKAREGVMEFLLANHPLDCPICDQGGECDLQDQSMMFGSDRSRFTEGKRAVEDKNIGPLIKTIMTRCIQCTRCIRFASEIAGVEDLGTTGRGNDMQVGTYVEKMFMSELSGNVIDICPVGALTSKPYAFTSRPWETRKTESVDVLDAVGSNIVVSTRGGEVMRILPRLNEDVNEEWISDKTRFAYDGLKRQRLIQPMVKNASGQLVPTSWEDVLTRVAGALQGVQGDDVAAIAGGLVDAEALVALKDLLNRLNSDNLCTEEVFPMSGAGTDLRSNYLLNSRITGIEEADLVLLIGTNPRYEAPLFNARIRKSWLHNELQVALVGHQVDLSYTYDHLGESGQVLQEIATGIHPFCEVLAKAKRPVVVVGSGCLQREDGPAIHAMVSTIAQNARVTSGVEDGWKVLNVLHRVASQVAALDLGYKAGVETIRKNPPKVLFLLGADAGCISRQDLQKDSLIIYQGHHGDAGAPMADIILPGAAYTEKCGTYVNTEGRAQQTRVAVTAPGMAREDWKVIRAVSELAGVTLPYDTVDEVRDRLAEVAPNLVRYDDVEDANYFKQANELAKTVDQTLLADPLVPPQLTVKDFYMTDPISRASQTMAKCVKAVTEGAQAVDEPSIC</sequence>
<dbReference type="FunFam" id="3.40.50.740:FF:000002">
    <property type="entry name" value="NADH-ubiquinone oxidoreductase 75 kDa subunit, mitochondrial"/>
    <property type="match status" value="1"/>
</dbReference>
<evidence type="ECO:0000256" key="11">
    <source>
        <dbReference type="ARBA" id="ARBA00022792"/>
    </source>
</evidence>
<dbReference type="FunFam" id="3.30.200.210:FF:000002">
    <property type="entry name" value="NADH-ubiquinone oxidoreductase 75 kDa subunit"/>
    <property type="match status" value="1"/>
</dbReference>
<evidence type="ECO:0000256" key="16">
    <source>
        <dbReference type="ARBA" id="ARBA00023002"/>
    </source>
</evidence>
<keyword evidence="9" id="KW-0001">2Fe-2S</keyword>
<keyword evidence="12" id="KW-0809">Transit peptide</keyword>
<evidence type="ECO:0000256" key="2">
    <source>
        <dbReference type="ARBA" id="ARBA00004443"/>
    </source>
</evidence>
<dbReference type="GO" id="GO:0042773">
    <property type="term" value="P:ATP synthesis coupled electron transport"/>
    <property type="evidence" value="ECO:0007669"/>
    <property type="project" value="InterPro"/>
</dbReference>
<evidence type="ECO:0000256" key="5">
    <source>
        <dbReference type="ARBA" id="ARBA00013888"/>
    </source>
</evidence>
<comment type="subcellular location">
    <subcellularLocation>
        <location evidence="2">Mitochondrion inner membrane</location>
        <topology evidence="2">Peripheral membrane protein</topology>
        <orientation evidence="2">Matrix side</orientation>
    </subcellularLocation>
</comment>
<dbReference type="Gene3D" id="3.30.200.210">
    <property type="match status" value="1"/>
</dbReference>
<dbReference type="Proteomes" id="UP001046870">
    <property type="component" value="Chromosome 12"/>
</dbReference>
<comment type="cofactor">
    <cofactor evidence="23">
        <name>[2Fe-2S] cluster</name>
        <dbReference type="ChEBI" id="CHEBI:190135"/>
    </cofactor>
</comment>
<keyword evidence="20" id="KW-0830">Ubiquinone</keyword>
<dbReference type="PROSITE" id="PS00643">
    <property type="entry name" value="COMPLEX1_75K_3"/>
    <property type="match status" value="1"/>
</dbReference>
<evidence type="ECO:0000256" key="8">
    <source>
        <dbReference type="ARBA" id="ARBA00022660"/>
    </source>
</evidence>
<dbReference type="PROSITE" id="PS51669">
    <property type="entry name" value="4FE4S_MOW_BIS_MGD"/>
    <property type="match status" value="1"/>
</dbReference>
<reference evidence="30" key="1">
    <citation type="submission" date="2021-01" db="EMBL/GenBank/DDBJ databases">
        <authorList>
            <person name="Zahm M."/>
            <person name="Roques C."/>
            <person name="Cabau C."/>
            <person name="Klopp C."/>
            <person name="Donnadieu C."/>
            <person name="Jouanno E."/>
            <person name="Lampietro C."/>
            <person name="Louis A."/>
            <person name="Herpin A."/>
            <person name="Echchiki A."/>
            <person name="Berthelot C."/>
            <person name="Parey E."/>
            <person name="Roest-Crollius H."/>
            <person name="Braasch I."/>
            <person name="Postlethwait J."/>
            <person name="Bobe J."/>
            <person name="Montfort J."/>
            <person name="Bouchez O."/>
            <person name="Begum T."/>
            <person name="Mejri S."/>
            <person name="Adams A."/>
            <person name="Chen W.-J."/>
            <person name="Guiguen Y."/>
        </authorList>
    </citation>
    <scope>NUCLEOTIDE SEQUENCE</scope>
    <source>
        <strain evidence="30">YG-15Mar2019-1</strain>
        <tissue evidence="30">Brain</tissue>
    </source>
</reference>
<dbReference type="SUPFAM" id="SSF53706">
    <property type="entry name" value="Formate dehydrogenase/DMSO reductase, domains 1-3"/>
    <property type="match status" value="1"/>
</dbReference>
<feature type="domain" description="4Fe-4S His(Cys)3-ligated-type" evidence="29">
    <location>
        <begin position="139"/>
        <end position="178"/>
    </location>
</feature>
<dbReference type="CDD" id="cd02773">
    <property type="entry name" value="MopB_Res-Cmplx1_Nad11"/>
    <property type="match status" value="1"/>
</dbReference>
<evidence type="ECO:0000313" key="30">
    <source>
        <dbReference type="EMBL" id="KAG7467388.1"/>
    </source>
</evidence>
<dbReference type="SUPFAM" id="SSF54862">
    <property type="entry name" value="4Fe-4S ferredoxins"/>
    <property type="match status" value="1"/>
</dbReference>
<dbReference type="InterPro" id="IPR050123">
    <property type="entry name" value="Prok_molybdopt-oxidoreductase"/>
</dbReference>
<dbReference type="CDD" id="cd00207">
    <property type="entry name" value="fer2"/>
    <property type="match status" value="1"/>
</dbReference>
<keyword evidence="10" id="KW-0479">Metal-binding</keyword>
<keyword evidence="18" id="KW-0411">Iron-sulfur</keyword>
<evidence type="ECO:0000256" key="9">
    <source>
        <dbReference type="ARBA" id="ARBA00022714"/>
    </source>
</evidence>
<comment type="function">
    <text evidence="24">Core subunit of the mitochondrial membrane respiratory chain NADH dehydrogenase (Complex I) which catalyzes electron transfer from NADH through the respiratory chain, using ubiquinone as an electron acceptor. Essential for catalysing the entry and efficient transfer of electrons within complex I. Plays a key role in the assembly and stability of complex I and participates in the association of complex I with ubiquinol-cytochrome reductase complex (Complex III) to form supercomplexes.</text>
</comment>
<dbReference type="Pfam" id="PF10588">
    <property type="entry name" value="NADH-G_4Fe-4S_3"/>
    <property type="match status" value="1"/>
</dbReference>
<protein>
    <recommendedName>
        <fullName evidence="5">NADH-ubiquinone oxidoreductase 75 kDa subunit, mitochondrial</fullName>
        <ecNumber evidence="4">7.1.1.2</ecNumber>
    </recommendedName>
</protein>
<dbReference type="OrthoDB" id="10249365at2759"/>
<dbReference type="InterPro" id="IPR006656">
    <property type="entry name" value="Mopterin_OxRdtase"/>
</dbReference>
<evidence type="ECO:0000256" key="20">
    <source>
        <dbReference type="ARBA" id="ARBA00023075"/>
    </source>
</evidence>